<keyword evidence="5" id="KW-1185">Reference proteome</keyword>
<evidence type="ECO:0000256" key="2">
    <source>
        <dbReference type="ARBA" id="ARBA00022472"/>
    </source>
</evidence>
<dbReference type="InterPro" id="IPR003690">
    <property type="entry name" value="MTERF"/>
</dbReference>
<evidence type="ECO:0000313" key="5">
    <source>
        <dbReference type="Proteomes" id="UP000008311"/>
    </source>
</evidence>
<keyword evidence="2" id="KW-0805">Transcription regulation</keyword>
<dbReference type="STRING" id="3988.B9RG71"/>
<dbReference type="AlphaFoldDB" id="B9RG71"/>
<organism evidence="4 5">
    <name type="scientific">Ricinus communis</name>
    <name type="common">Castor bean</name>
    <dbReference type="NCBI Taxonomy" id="3988"/>
    <lineage>
        <taxon>Eukaryota</taxon>
        <taxon>Viridiplantae</taxon>
        <taxon>Streptophyta</taxon>
        <taxon>Embryophyta</taxon>
        <taxon>Tracheophyta</taxon>
        <taxon>Spermatophyta</taxon>
        <taxon>Magnoliopsida</taxon>
        <taxon>eudicotyledons</taxon>
        <taxon>Gunneridae</taxon>
        <taxon>Pentapetalae</taxon>
        <taxon>rosids</taxon>
        <taxon>fabids</taxon>
        <taxon>Malpighiales</taxon>
        <taxon>Euphorbiaceae</taxon>
        <taxon>Acalyphoideae</taxon>
        <taxon>Acalypheae</taxon>
        <taxon>Ricinus</taxon>
    </lineage>
</organism>
<dbReference type="FunFam" id="1.25.70.10:FF:000001">
    <property type="entry name" value="Mitochondrial transcription termination factor-like"/>
    <property type="match status" value="2"/>
</dbReference>
<dbReference type="PANTHER" id="PTHR13068:SF233">
    <property type="entry name" value="MTERF FAMILY PROTEIN"/>
    <property type="match status" value="1"/>
</dbReference>
<dbReference type="eggNOG" id="KOG1267">
    <property type="taxonomic scope" value="Eukaryota"/>
</dbReference>
<comment type="similarity">
    <text evidence="1">Belongs to the mTERF family.</text>
</comment>
<dbReference type="Proteomes" id="UP000008311">
    <property type="component" value="Unassembled WGS sequence"/>
</dbReference>
<dbReference type="Pfam" id="PF02536">
    <property type="entry name" value="mTERF"/>
    <property type="match status" value="3"/>
</dbReference>
<proteinExistence type="inferred from homology"/>
<dbReference type="InterPro" id="IPR038538">
    <property type="entry name" value="MTERF_sf"/>
</dbReference>
<protein>
    <submittedName>
        <fullName evidence="4">Uncharacterized protein</fullName>
    </submittedName>
</protein>
<keyword evidence="2" id="KW-0804">Transcription</keyword>
<dbReference type="GO" id="GO:0009507">
    <property type="term" value="C:chloroplast"/>
    <property type="evidence" value="ECO:0000318"/>
    <property type="project" value="GO_Central"/>
</dbReference>
<dbReference type="GO" id="GO:0009658">
    <property type="term" value="P:chloroplast organization"/>
    <property type="evidence" value="ECO:0000318"/>
    <property type="project" value="GO_Central"/>
</dbReference>
<name>B9RG71_RICCO</name>
<dbReference type="InParanoid" id="B9RG71"/>
<dbReference type="SMART" id="SM00733">
    <property type="entry name" value="Mterf"/>
    <property type="match status" value="14"/>
</dbReference>
<accession>B9RG71</accession>
<evidence type="ECO:0000313" key="4">
    <source>
        <dbReference type="EMBL" id="EEF49526.1"/>
    </source>
</evidence>
<gene>
    <name evidence="4" type="ORF">RCOM_1451930</name>
</gene>
<evidence type="ECO:0000256" key="3">
    <source>
        <dbReference type="ARBA" id="ARBA00022946"/>
    </source>
</evidence>
<evidence type="ECO:0000256" key="1">
    <source>
        <dbReference type="ARBA" id="ARBA00007692"/>
    </source>
</evidence>
<dbReference type="EMBL" id="EQ973778">
    <property type="protein sequence ID" value="EEF49526.1"/>
    <property type="molecule type" value="Genomic_DNA"/>
</dbReference>
<dbReference type="GO" id="GO:0006353">
    <property type="term" value="P:DNA-templated transcription termination"/>
    <property type="evidence" value="ECO:0007669"/>
    <property type="project" value="UniProtKB-KW"/>
</dbReference>
<dbReference type="Gene3D" id="1.25.70.10">
    <property type="entry name" value="Transcription termination factor 3, mitochondrial"/>
    <property type="match status" value="2"/>
</dbReference>
<keyword evidence="3" id="KW-0809">Transit peptide</keyword>
<keyword evidence="2" id="KW-0806">Transcription termination</keyword>
<dbReference type="GO" id="GO:0003676">
    <property type="term" value="F:nucleic acid binding"/>
    <property type="evidence" value="ECO:0007669"/>
    <property type="project" value="InterPro"/>
</dbReference>
<sequence length="1025" mass="117463">MFDLLCKSILHRKNGYFITARNPVLTCVRFLSTDANQHSFTISYLIKTYGFSPESAVSISKSVSFENPEKPDLVLSFFKNLGFSKSQISEIIRKYPRILSPNPEKAIFPKVEFFRSKGASTPDLIRIFSCYPWLFTRSLDNQLVPSFNFFRDFHQSDEKTIAAIKRYPNILARRLETAVIPNINTLQENGVPAANILLLVRYHPQKIEMETDKFKKIVEEVKIMGFDPLKSQFVLAIMVLIGTSRSMWDRKVDVYKRWGWSTEDIYRAFAKYPWCMAISEDKVMAVMDFYVNKLNLESSVTAHRPLLLSLSLKKRLVPRASVIQFLSSKSLIKMDSGITRVFEYTEKDFMEKCINCYEEAPQLLKLYNEKLELSKQLDDQQQGKRKMVLHFGPFGRDAGCYISAFLRQPKNADWFRQHLDKNHFLSNERRRFLIFLNNALLSVLVSVECYIALTGVLFLGQSVSECPPLLLELESKIESALSISKRVNFEDPKIPDLFLSFFKNLGFSQTQISKITRKSPQTLSANLEKSIFPKVEFFISKGASTTGLIRIFTLYPWLFRRSLENQLIPSFNFFRDFHHSDGKTITAIKRFPHILMLQLEADVTPNINTLREYGVPASKVSLFVHCFPQLIGTRADMSKKIVEEVKKMGFDPSKSKFVVAITVLTGTSRSMWDRKVDVYKRWGWSTEDIYRAFAKNPWCMTISEDKLMAVMDLYVNKLNLESSVIAHRPLLLSLSLKKRLVPRASVIQFLSSKGLIKMDSGITRVFEYTEKDFMEKCINCYEEAPQLLKLHNENLELSKQLVDMQQRMRKTNFGPFAKNVRSSYEPSAKQKGPEPAHLAHVHKWKQIEQQSFLANASLNHGRGVNILRTPPVEIQPILILTDDLLLMCFFIILLPDSLGYLISPLMYHQISPLIFSTDTVNYVEKGCHDKSLSDAEISCSDATTTRNPSLKVARAGTSNLSTKGKGMQDYYSAGTQQKDEEITHATSMDVALHVSYNVRGRVEVHLVQVEKHKAIIAIVSLFTGI</sequence>
<reference evidence="5" key="1">
    <citation type="journal article" date="2010" name="Nat. Biotechnol.">
        <title>Draft genome sequence of the oilseed species Ricinus communis.</title>
        <authorList>
            <person name="Chan A.P."/>
            <person name="Crabtree J."/>
            <person name="Zhao Q."/>
            <person name="Lorenzi H."/>
            <person name="Orvis J."/>
            <person name="Puiu D."/>
            <person name="Melake-Berhan A."/>
            <person name="Jones K.M."/>
            <person name="Redman J."/>
            <person name="Chen G."/>
            <person name="Cahoon E.B."/>
            <person name="Gedil M."/>
            <person name="Stanke M."/>
            <person name="Haas B.J."/>
            <person name="Wortman J.R."/>
            <person name="Fraser-Liggett C.M."/>
            <person name="Ravel J."/>
            <person name="Rabinowicz P.D."/>
        </authorList>
    </citation>
    <scope>NUCLEOTIDE SEQUENCE [LARGE SCALE GENOMIC DNA]</scope>
    <source>
        <strain evidence="5">cv. Hale</strain>
    </source>
</reference>
<dbReference type="PANTHER" id="PTHR13068">
    <property type="entry name" value="CGI-12 PROTEIN-RELATED"/>
    <property type="match status" value="1"/>
</dbReference>